<evidence type="ECO:0000256" key="2">
    <source>
        <dbReference type="ARBA" id="ARBA00022771"/>
    </source>
</evidence>
<dbReference type="InterPro" id="IPR038441">
    <property type="entry name" value="THAP_Znf_sf"/>
</dbReference>
<evidence type="ECO:0000256" key="4">
    <source>
        <dbReference type="ARBA" id="ARBA00023125"/>
    </source>
</evidence>
<dbReference type="OrthoDB" id="7331812at2759"/>
<dbReference type="SMART" id="SM00980">
    <property type="entry name" value="THAP"/>
    <property type="match status" value="1"/>
</dbReference>
<keyword evidence="4 5" id="KW-0238">DNA-binding</keyword>
<evidence type="ECO:0000259" key="6">
    <source>
        <dbReference type="PROSITE" id="PS50950"/>
    </source>
</evidence>
<dbReference type="Gene3D" id="6.20.210.20">
    <property type="entry name" value="THAP domain"/>
    <property type="match status" value="1"/>
</dbReference>
<accession>A0A9P0FG75</accession>
<dbReference type="GO" id="GO:0003677">
    <property type="term" value="F:DNA binding"/>
    <property type="evidence" value="ECO:0007669"/>
    <property type="project" value="UniProtKB-UniRule"/>
</dbReference>
<evidence type="ECO:0000256" key="3">
    <source>
        <dbReference type="ARBA" id="ARBA00022833"/>
    </source>
</evidence>
<dbReference type="SUPFAM" id="SSF57716">
    <property type="entry name" value="Glucocorticoid receptor-like (DNA-binding domain)"/>
    <property type="match status" value="1"/>
</dbReference>
<dbReference type="GO" id="GO:0008270">
    <property type="term" value="F:zinc ion binding"/>
    <property type="evidence" value="ECO:0007669"/>
    <property type="project" value="UniProtKB-KW"/>
</dbReference>
<evidence type="ECO:0000256" key="5">
    <source>
        <dbReference type="PROSITE-ProRule" id="PRU00309"/>
    </source>
</evidence>
<evidence type="ECO:0000256" key="1">
    <source>
        <dbReference type="ARBA" id="ARBA00022723"/>
    </source>
</evidence>
<keyword evidence="1" id="KW-0479">Metal-binding</keyword>
<keyword evidence="3" id="KW-0862">Zinc</keyword>
<dbReference type="AlphaFoldDB" id="A0A9P0FG75"/>
<evidence type="ECO:0000313" key="7">
    <source>
        <dbReference type="EMBL" id="CAH0552769.1"/>
    </source>
</evidence>
<organism evidence="7 8">
    <name type="scientific">Brassicogethes aeneus</name>
    <name type="common">Rape pollen beetle</name>
    <name type="synonym">Meligethes aeneus</name>
    <dbReference type="NCBI Taxonomy" id="1431903"/>
    <lineage>
        <taxon>Eukaryota</taxon>
        <taxon>Metazoa</taxon>
        <taxon>Ecdysozoa</taxon>
        <taxon>Arthropoda</taxon>
        <taxon>Hexapoda</taxon>
        <taxon>Insecta</taxon>
        <taxon>Pterygota</taxon>
        <taxon>Neoptera</taxon>
        <taxon>Endopterygota</taxon>
        <taxon>Coleoptera</taxon>
        <taxon>Polyphaga</taxon>
        <taxon>Cucujiformia</taxon>
        <taxon>Nitidulidae</taxon>
        <taxon>Meligethinae</taxon>
        <taxon>Brassicogethes</taxon>
    </lineage>
</organism>
<dbReference type="Proteomes" id="UP001154078">
    <property type="component" value="Chromosome 3"/>
</dbReference>
<keyword evidence="8" id="KW-1185">Reference proteome</keyword>
<gene>
    <name evidence="7" type="ORF">MELIAE_LOCUS4930</name>
</gene>
<protein>
    <recommendedName>
        <fullName evidence="6">THAP-type domain-containing protein</fullName>
    </recommendedName>
</protein>
<feature type="domain" description="THAP-type" evidence="6">
    <location>
        <begin position="21"/>
        <end position="107"/>
    </location>
</feature>
<evidence type="ECO:0000313" key="8">
    <source>
        <dbReference type="Proteomes" id="UP001154078"/>
    </source>
</evidence>
<sequence length="237" mass="27195">MSEGLAHSLALISCSTNEWTVPFKCAVSTCPNTYTNAEICPTSYKFHNFPKNKEICNQWINKCDLEKAADVEKLKVCTEHFSHSDYVKVEGVVPQLKLHQYSVPHKNIVIENGSKPNTALINQFDALNSEIEELKLKIYKTNRMLLAKKHKLSVIKSKISHLMQKPNRELSTITKIFSATQINYLRGRKTFWSDDDLAMAFTLRHVGSKKLYLYLRNTLNMPLPALSCVQKWMAKRC</sequence>
<dbReference type="Pfam" id="PF05485">
    <property type="entry name" value="THAP"/>
    <property type="match status" value="1"/>
</dbReference>
<name>A0A9P0FG75_BRAAE</name>
<dbReference type="PROSITE" id="PS50950">
    <property type="entry name" value="ZF_THAP"/>
    <property type="match status" value="1"/>
</dbReference>
<keyword evidence="2 5" id="KW-0863">Zinc-finger</keyword>
<dbReference type="InterPro" id="IPR006612">
    <property type="entry name" value="THAP_Znf"/>
</dbReference>
<dbReference type="EMBL" id="OV121134">
    <property type="protein sequence ID" value="CAH0552769.1"/>
    <property type="molecule type" value="Genomic_DNA"/>
</dbReference>
<proteinExistence type="predicted"/>
<reference evidence="7" key="1">
    <citation type="submission" date="2021-12" db="EMBL/GenBank/DDBJ databases">
        <authorList>
            <person name="King R."/>
        </authorList>
    </citation>
    <scope>NUCLEOTIDE SEQUENCE</scope>
</reference>